<protein>
    <submittedName>
        <fullName evidence="1">Uncharacterized protein</fullName>
    </submittedName>
</protein>
<evidence type="ECO:0000313" key="1">
    <source>
        <dbReference type="EMBL" id="MBC8573621.1"/>
    </source>
</evidence>
<organism evidence="1 2">
    <name type="scientific">Jingyaoa shaoxingensis</name>
    <dbReference type="NCBI Taxonomy" id="2763671"/>
    <lineage>
        <taxon>Bacteria</taxon>
        <taxon>Bacillati</taxon>
        <taxon>Bacillota</taxon>
        <taxon>Clostridia</taxon>
        <taxon>Lachnospirales</taxon>
        <taxon>Lachnospiraceae</taxon>
        <taxon>Jingyaoa</taxon>
    </lineage>
</organism>
<dbReference type="EMBL" id="JACRSZ010000011">
    <property type="protein sequence ID" value="MBC8573621.1"/>
    <property type="molecule type" value="Genomic_DNA"/>
</dbReference>
<accession>A0ABR7NB37</accession>
<keyword evidence="2" id="KW-1185">Reference proteome</keyword>
<reference evidence="1 2" key="1">
    <citation type="submission" date="2020-08" db="EMBL/GenBank/DDBJ databases">
        <title>Genome public.</title>
        <authorList>
            <person name="Liu C."/>
            <person name="Sun Q."/>
        </authorList>
    </citation>
    <scope>NUCLEOTIDE SEQUENCE [LARGE SCALE GENOMIC DNA]</scope>
    <source>
        <strain evidence="1 2">NSJ-46</strain>
    </source>
</reference>
<sequence>MDKEMIKALRCLGSQSCMGDCYADVYNYKNRFDVKAAYMCCGEANKENNWIGCPYYQSKYETCIDDGCEWLDKVADILEGKTGGNEDGR</sequence>
<dbReference type="Proteomes" id="UP000657421">
    <property type="component" value="Unassembled WGS sequence"/>
</dbReference>
<name>A0ABR7NB37_9FIRM</name>
<comment type="caution">
    <text evidence="1">The sequence shown here is derived from an EMBL/GenBank/DDBJ whole genome shotgun (WGS) entry which is preliminary data.</text>
</comment>
<dbReference type="RefSeq" id="WP_195978165.1">
    <property type="nucleotide sequence ID" value="NZ_JACRSZ010000011.1"/>
</dbReference>
<evidence type="ECO:0000313" key="2">
    <source>
        <dbReference type="Proteomes" id="UP000657421"/>
    </source>
</evidence>
<gene>
    <name evidence="1" type="ORF">H8716_11095</name>
</gene>
<proteinExistence type="predicted"/>